<organism evidence="2 3">
    <name type="scientific">Sphingobacterium puteale</name>
    <dbReference type="NCBI Taxonomy" id="2420510"/>
    <lineage>
        <taxon>Bacteria</taxon>
        <taxon>Pseudomonadati</taxon>
        <taxon>Bacteroidota</taxon>
        <taxon>Sphingobacteriia</taxon>
        <taxon>Sphingobacteriales</taxon>
        <taxon>Sphingobacteriaceae</taxon>
        <taxon>Sphingobacterium</taxon>
    </lineage>
</organism>
<dbReference type="InterPro" id="IPR014710">
    <property type="entry name" value="RmlC-like_jellyroll"/>
</dbReference>
<gene>
    <name evidence="2" type="ORF">D7322_16010</name>
</gene>
<dbReference type="SUPFAM" id="SSF51206">
    <property type="entry name" value="cAMP-binding domain-like"/>
    <property type="match status" value="1"/>
</dbReference>
<evidence type="ECO:0000313" key="3">
    <source>
        <dbReference type="Proteomes" id="UP000282423"/>
    </source>
</evidence>
<comment type="caution">
    <text evidence="2">The sequence shown here is derived from an EMBL/GenBank/DDBJ whole genome shotgun (WGS) entry which is preliminary data.</text>
</comment>
<dbReference type="OrthoDB" id="710328at2"/>
<evidence type="ECO:0000313" key="2">
    <source>
        <dbReference type="EMBL" id="RKO70772.1"/>
    </source>
</evidence>
<dbReference type="InterPro" id="IPR000595">
    <property type="entry name" value="cNMP-bd_dom"/>
</dbReference>
<name>A0A420VWT1_9SPHI</name>
<dbReference type="Gene3D" id="2.60.120.10">
    <property type="entry name" value="Jelly Rolls"/>
    <property type="match status" value="1"/>
</dbReference>
<dbReference type="EMBL" id="RBWS01000011">
    <property type="protein sequence ID" value="RKO70772.1"/>
    <property type="molecule type" value="Genomic_DNA"/>
</dbReference>
<protein>
    <submittedName>
        <fullName evidence="2">Crp/Fnr family transcriptional regulator</fullName>
    </submittedName>
</protein>
<keyword evidence="3" id="KW-1185">Reference proteome</keyword>
<reference evidence="2 3" key="1">
    <citation type="submission" date="2018-10" db="EMBL/GenBank/DDBJ databases">
        <title>Sphingobacterium sp. M05W1-28.</title>
        <authorList>
            <person name="Cai H."/>
        </authorList>
    </citation>
    <scope>NUCLEOTIDE SEQUENCE [LARGE SCALE GENOMIC DNA]</scope>
    <source>
        <strain evidence="2 3">M05W1-28</strain>
    </source>
</reference>
<sequence length="220" mass="26240">MWYHNGPYPGKAEQPINKYNLNAMKRMFTYFEKYLALEDELKELLQHFGRKRSYRKGDFYKQEDEPVEKWCFVLEGLVSKEHINSADQLVIERICEPGAFFTGTKHVFSKSNEPIAIRFLKDTTLFEIRNQYFQDMVETFPGLKSVYHILTQHKLNHAVRHQHTIHALRAEERLHDLYLYRPGLIKLLTVEQKKAFLGIANNTAYYRAKYYLEKKIKKSE</sequence>
<accession>A0A420VWT1</accession>
<dbReference type="AlphaFoldDB" id="A0A420VWT1"/>
<feature type="domain" description="Cyclic nucleotide-binding" evidence="1">
    <location>
        <begin position="52"/>
        <end position="139"/>
    </location>
</feature>
<dbReference type="Pfam" id="PF00027">
    <property type="entry name" value="cNMP_binding"/>
    <property type="match status" value="1"/>
</dbReference>
<proteinExistence type="predicted"/>
<dbReference type="CDD" id="cd00038">
    <property type="entry name" value="CAP_ED"/>
    <property type="match status" value="1"/>
</dbReference>
<dbReference type="Proteomes" id="UP000282423">
    <property type="component" value="Unassembled WGS sequence"/>
</dbReference>
<dbReference type="InterPro" id="IPR018490">
    <property type="entry name" value="cNMP-bd_dom_sf"/>
</dbReference>
<evidence type="ECO:0000259" key="1">
    <source>
        <dbReference type="Pfam" id="PF00027"/>
    </source>
</evidence>